<evidence type="ECO:0000256" key="1">
    <source>
        <dbReference type="ARBA" id="ARBA00004141"/>
    </source>
</evidence>
<dbReference type="AlphaFoldDB" id="B4VJ35"/>
<dbReference type="PANTHER" id="PTHR42770:SF7">
    <property type="entry name" value="MEMBRANE PROTEIN"/>
    <property type="match status" value="1"/>
</dbReference>
<evidence type="ECO:0000259" key="6">
    <source>
        <dbReference type="Pfam" id="PF00324"/>
    </source>
</evidence>
<dbReference type="InterPro" id="IPR004841">
    <property type="entry name" value="AA-permease/SLC12A_dom"/>
</dbReference>
<feature type="transmembrane region" description="Helical" evidence="5">
    <location>
        <begin position="203"/>
        <end position="221"/>
    </location>
</feature>
<protein>
    <submittedName>
        <fullName evidence="7">Amino acid permease superfamily</fullName>
    </submittedName>
</protein>
<dbReference type="Gene3D" id="1.20.1740.10">
    <property type="entry name" value="Amino acid/polyamine transporter I"/>
    <property type="match status" value="1"/>
</dbReference>
<name>B4VJ35_9CYAN</name>
<feature type="transmembrane region" description="Helical" evidence="5">
    <location>
        <begin position="163"/>
        <end position="183"/>
    </location>
</feature>
<feature type="transmembrane region" description="Helical" evidence="5">
    <location>
        <begin position="366"/>
        <end position="385"/>
    </location>
</feature>
<feature type="transmembrane region" description="Helical" evidence="5">
    <location>
        <begin position="397"/>
        <end position="413"/>
    </location>
</feature>
<evidence type="ECO:0000256" key="4">
    <source>
        <dbReference type="ARBA" id="ARBA00023136"/>
    </source>
</evidence>
<organism evidence="7 8">
    <name type="scientific">Coleofasciculus chthonoplastes PCC 7420</name>
    <dbReference type="NCBI Taxonomy" id="118168"/>
    <lineage>
        <taxon>Bacteria</taxon>
        <taxon>Bacillati</taxon>
        <taxon>Cyanobacteriota</taxon>
        <taxon>Cyanophyceae</taxon>
        <taxon>Coleofasciculales</taxon>
        <taxon>Coleofasciculaceae</taxon>
        <taxon>Coleofasciculus</taxon>
    </lineage>
</organism>
<dbReference type="PANTHER" id="PTHR42770">
    <property type="entry name" value="AMINO ACID TRANSPORTER-RELATED"/>
    <property type="match status" value="1"/>
</dbReference>
<feature type="transmembrane region" description="Helical" evidence="5">
    <location>
        <begin position="136"/>
        <end position="156"/>
    </location>
</feature>
<dbReference type="STRING" id="118168.MC7420_7939"/>
<dbReference type="GO" id="GO:0055085">
    <property type="term" value="P:transmembrane transport"/>
    <property type="evidence" value="ECO:0007669"/>
    <property type="project" value="InterPro"/>
</dbReference>
<evidence type="ECO:0000256" key="2">
    <source>
        <dbReference type="ARBA" id="ARBA00022692"/>
    </source>
</evidence>
<feature type="transmembrane region" description="Helical" evidence="5">
    <location>
        <begin position="55"/>
        <end position="76"/>
    </location>
</feature>
<dbReference type="Pfam" id="PF00324">
    <property type="entry name" value="AA_permease"/>
    <property type="match status" value="1"/>
</dbReference>
<dbReference type="HOGENOM" id="CLU_007946_15_12_3"/>
<feature type="transmembrane region" description="Helical" evidence="5">
    <location>
        <begin position="341"/>
        <end position="360"/>
    </location>
</feature>
<accession>B4VJ35</accession>
<dbReference type="Proteomes" id="UP000003835">
    <property type="component" value="Unassembled WGS sequence"/>
</dbReference>
<dbReference type="InterPro" id="IPR050367">
    <property type="entry name" value="APC_superfamily"/>
</dbReference>
<dbReference type="PIRSF" id="PIRSF006060">
    <property type="entry name" value="AA_transporter"/>
    <property type="match status" value="1"/>
</dbReference>
<feature type="domain" description="Amino acid permease/ SLC12A" evidence="6">
    <location>
        <begin position="27"/>
        <end position="411"/>
    </location>
</feature>
<keyword evidence="8" id="KW-1185">Reference proteome</keyword>
<evidence type="ECO:0000256" key="3">
    <source>
        <dbReference type="ARBA" id="ARBA00022989"/>
    </source>
</evidence>
<dbReference type="eggNOG" id="COG0531">
    <property type="taxonomic scope" value="Bacteria"/>
</dbReference>
<feature type="transmembrane region" description="Helical" evidence="5">
    <location>
        <begin position="295"/>
        <end position="320"/>
    </location>
</feature>
<feature type="transmembrane region" description="Helical" evidence="5">
    <location>
        <begin position="419"/>
        <end position="440"/>
    </location>
</feature>
<keyword evidence="4 5" id="KW-0472">Membrane</keyword>
<proteinExistence type="predicted"/>
<dbReference type="GO" id="GO:0016020">
    <property type="term" value="C:membrane"/>
    <property type="evidence" value="ECO:0007669"/>
    <property type="project" value="UniProtKB-SubCell"/>
</dbReference>
<dbReference type="EMBL" id="DS989842">
    <property type="protein sequence ID" value="EDX78201.1"/>
    <property type="molecule type" value="Genomic_DNA"/>
</dbReference>
<evidence type="ECO:0000313" key="8">
    <source>
        <dbReference type="Proteomes" id="UP000003835"/>
    </source>
</evidence>
<keyword evidence="3 5" id="KW-1133">Transmembrane helix</keyword>
<feature type="transmembrane region" description="Helical" evidence="5">
    <location>
        <begin position="27"/>
        <end position="49"/>
    </location>
</feature>
<gene>
    <name evidence="7" type="ORF">MC7420_7939</name>
</gene>
<feature type="transmembrane region" description="Helical" evidence="5">
    <location>
        <begin position="241"/>
        <end position="261"/>
    </location>
</feature>
<sequence>MITQGSVSMPESKAPPSLKRELDLRGAILVGLGSMVGTGVFVSIGIAAGVAGTSVILAVAIAALLAACNGLSSAQLAANHSVSGGTYEYGYRYLTPWLGFTAGWMFLLAKTASAATAALGFAGYLLNALRLDATQWLVPLALVTVVILTLIVLGGIRRSNLTNLIIVSITLLSLMIFIITGLPHVTPGNFTPFFPTDTSDKRAIASLLHGSALMFVAYTGYGRIATLGEEVHQPRRTIPIAIILTMIITMILYMAIAAVGVGSVGVDTLSAATQSNAAPLEVASRQFGIPIVPPFLALGAMTAMVGVLLNLILGLSRVLLAMGRRRDMPRIVARLNAAGTTPYISVICIGVAIAALVLIGNVKTTWSFSAFTVLVYYALTNLSALRLSAQERLYPKWIAGVGLAGCLILAFWVEQQIWLVGLGLIVAGLTWKTIVLPLALGSRNH</sequence>
<comment type="subcellular location">
    <subcellularLocation>
        <location evidence="1">Membrane</location>
        <topology evidence="1">Multi-pass membrane protein</topology>
    </subcellularLocation>
</comment>
<keyword evidence="2 5" id="KW-0812">Transmembrane</keyword>
<evidence type="ECO:0000313" key="7">
    <source>
        <dbReference type="EMBL" id="EDX78201.1"/>
    </source>
</evidence>
<feature type="transmembrane region" description="Helical" evidence="5">
    <location>
        <begin position="97"/>
        <end position="124"/>
    </location>
</feature>
<reference evidence="7 8" key="1">
    <citation type="submission" date="2008-07" db="EMBL/GenBank/DDBJ databases">
        <authorList>
            <person name="Tandeau de Marsac N."/>
            <person name="Ferriera S."/>
            <person name="Johnson J."/>
            <person name="Kravitz S."/>
            <person name="Beeson K."/>
            <person name="Sutton G."/>
            <person name="Rogers Y.-H."/>
            <person name="Friedman R."/>
            <person name="Frazier M."/>
            <person name="Venter J.C."/>
        </authorList>
    </citation>
    <scope>NUCLEOTIDE SEQUENCE [LARGE SCALE GENOMIC DNA]</scope>
    <source>
        <strain evidence="7 8">PCC 7420</strain>
    </source>
</reference>
<evidence type="ECO:0000256" key="5">
    <source>
        <dbReference type="SAM" id="Phobius"/>
    </source>
</evidence>